<sequence length="517" mass="56417">MSSSSSTAAGETSSAGRTSLDADTHPSINGKTASSASDADAEEEETWAPLSAMTESQIHAELLRVREERDTFESQYRSLLSKLTTMRATLGDRLRQDAEELDRRETQIEALTSKLEQLESTTSTLRSELLASHSETDRLSGQVDQLRSILAKTEAESQSQKQQQDKGSRMEKERELYVLLERVKVDAHAWEAACLEERSKREDLEMRLSEAHDAVIRAKESEAHHRSIAERESASATNLAAVLSEFQSTQESELSRALGDHRSQIDSLTTALSDYKSRAETAELQLQQNADLTARATLLESQVKEKNLLIGKLRHEAVILNEHLTEALRRLRNDQSESNVDKRLVTNLVLQFITTPRADGKRWEMLNLIAGVLDWGEGERELAGLQRGSGASATRPSLGGRSASANGNATRRVSSSGNVGADESFSNLFVEFLLSEAERGKSNTDIQDETVESITTPNTPSLPSRLISPTSSSFASEPNSPSKNTPVAMGNNDAVNDGGAKKGGGLASYFGLGRGSK</sequence>
<feature type="region of interest" description="Disordered" evidence="4">
    <location>
        <begin position="386"/>
        <end position="418"/>
    </location>
</feature>
<dbReference type="PANTHER" id="PTHR18921:SF2">
    <property type="entry name" value="THYROID RECEPTOR-INTERACTING PROTEIN 11"/>
    <property type="match status" value="1"/>
</dbReference>
<keyword evidence="7" id="KW-1185">Reference proteome</keyword>
<evidence type="ECO:0000256" key="4">
    <source>
        <dbReference type="SAM" id="MobiDB-lite"/>
    </source>
</evidence>
<evidence type="ECO:0000313" key="7">
    <source>
        <dbReference type="Proteomes" id="UP000324022"/>
    </source>
</evidence>
<feature type="domain" description="GRIP" evidence="5">
    <location>
        <begin position="335"/>
        <end position="386"/>
    </location>
</feature>
<feature type="compositionally biased region" description="Gly residues" evidence="4">
    <location>
        <begin position="501"/>
        <end position="517"/>
    </location>
</feature>
<name>A0A5C3E8J0_9BASI</name>
<feature type="region of interest" description="Disordered" evidence="4">
    <location>
        <begin position="1"/>
        <end position="50"/>
    </location>
</feature>
<dbReference type="OrthoDB" id="425925at2759"/>
<keyword evidence="2" id="KW-0333">Golgi apparatus</keyword>
<dbReference type="Pfam" id="PF10375">
    <property type="entry name" value="GRAB"/>
    <property type="match status" value="1"/>
</dbReference>
<evidence type="ECO:0000313" key="6">
    <source>
        <dbReference type="EMBL" id="SPO26430.1"/>
    </source>
</evidence>
<proteinExistence type="predicted"/>
<dbReference type="EMBL" id="OOIN01000014">
    <property type="protein sequence ID" value="SPO26430.1"/>
    <property type="molecule type" value="Genomic_DNA"/>
</dbReference>
<reference evidence="6 7" key="1">
    <citation type="submission" date="2018-03" db="EMBL/GenBank/DDBJ databases">
        <authorList>
            <person name="Guldener U."/>
        </authorList>
    </citation>
    <scope>NUCLEOTIDE SEQUENCE [LARGE SCALE GENOMIC DNA]</scope>
    <source>
        <strain evidence="6 7">NBRC100155</strain>
    </source>
</reference>
<evidence type="ECO:0000256" key="3">
    <source>
        <dbReference type="ARBA" id="ARBA00023054"/>
    </source>
</evidence>
<feature type="compositionally biased region" description="Polar residues" evidence="4">
    <location>
        <begin position="403"/>
        <end position="418"/>
    </location>
</feature>
<dbReference type="PANTHER" id="PTHR18921">
    <property type="entry name" value="MYOSIN HEAVY CHAIN - RELATED"/>
    <property type="match status" value="1"/>
</dbReference>
<gene>
    <name evidence="6" type="ORF">UTRI_04019</name>
</gene>
<evidence type="ECO:0000256" key="2">
    <source>
        <dbReference type="ARBA" id="ARBA00023034"/>
    </source>
</evidence>
<accession>A0A5C3E8J0</accession>
<feature type="compositionally biased region" description="Low complexity" evidence="4">
    <location>
        <begin position="1"/>
        <end position="19"/>
    </location>
</feature>
<dbReference type="PROSITE" id="PS50913">
    <property type="entry name" value="GRIP"/>
    <property type="match status" value="1"/>
</dbReference>
<feature type="region of interest" description="Disordered" evidence="4">
    <location>
        <begin position="152"/>
        <end position="171"/>
    </location>
</feature>
<evidence type="ECO:0000256" key="1">
    <source>
        <dbReference type="ARBA" id="ARBA00004555"/>
    </source>
</evidence>
<dbReference type="GO" id="GO:0006888">
    <property type="term" value="P:endoplasmic reticulum to Golgi vesicle-mediated transport"/>
    <property type="evidence" value="ECO:0007669"/>
    <property type="project" value="TreeGrafter"/>
</dbReference>
<dbReference type="GO" id="GO:0005794">
    <property type="term" value="C:Golgi apparatus"/>
    <property type="evidence" value="ECO:0007669"/>
    <property type="project" value="UniProtKB-SubCell"/>
</dbReference>
<dbReference type="InterPro" id="IPR019459">
    <property type="entry name" value="GRAB"/>
</dbReference>
<feature type="compositionally biased region" description="Polar residues" evidence="4">
    <location>
        <begin position="452"/>
        <end position="462"/>
    </location>
</feature>
<dbReference type="AlphaFoldDB" id="A0A5C3E8J0"/>
<feature type="region of interest" description="Disordered" evidence="4">
    <location>
        <begin position="439"/>
        <end position="517"/>
    </location>
</feature>
<dbReference type="Proteomes" id="UP000324022">
    <property type="component" value="Unassembled WGS sequence"/>
</dbReference>
<organism evidence="6 7">
    <name type="scientific">Ustilago trichophora</name>
    <dbReference type="NCBI Taxonomy" id="86804"/>
    <lineage>
        <taxon>Eukaryota</taxon>
        <taxon>Fungi</taxon>
        <taxon>Dikarya</taxon>
        <taxon>Basidiomycota</taxon>
        <taxon>Ustilaginomycotina</taxon>
        <taxon>Ustilaginomycetes</taxon>
        <taxon>Ustilaginales</taxon>
        <taxon>Ustilaginaceae</taxon>
        <taxon>Ustilago</taxon>
    </lineage>
</organism>
<evidence type="ECO:0000259" key="5">
    <source>
        <dbReference type="PROSITE" id="PS50913"/>
    </source>
</evidence>
<feature type="compositionally biased region" description="Low complexity" evidence="4">
    <location>
        <begin position="468"/>
        <end position="482"/>
    </location>
</feature>
<keyword evidence="3" id="KW-0175">Coiled coil</keyword>
<comment type="subcellular location">
    <subcellularLocation>
        <location evidence="1">Golgi apparatus</location>
    </subcellularLocation>
</comment>
<dbReference type="InterPro" id="IPR000237">
    <property type="entry name" value="GRIP_dom"/>
</dbReference>
<protein>
    <submittedName>
        <fullName evidence="6">Related to RUD3 - suppressor of uso1-1 transport defect</fullName>
    </submittedName>
</protein>
<dbReference type="GO" id="GO:0031267">
    <property type="term" value="F:small GTPase binding"/>
    <property type="evidence" value="ECO:0007669"/>
    <property type="project" value="TreeGrafter"/>
</dbReference>
<dbReference type="GO" id="GO:0007030">
    <property type="term" value="P:Golgi organization"/>
    <property type="evidence" value="ECO:0007669"/>
    <property type="project" value="TreeGrafter"/>
</dbReference>